<dbReference type="Gene3D" id="2.40.170.20">
    <property type="entry name" value="TonB-dependent receptor, beta-barrel domain"/>
    <property type="match status" value="1"/>
</dbReference>
<dbReference type="Gene3D" id="2.60.40.1120">
    <property type="entry name" value="Carboxypeptidase-like, regulatory domain"/>
    <property type="match status" value="1"/>
</dbReference>
<proteinExistence type="predicted"/>
<keyword evidence="2" id="KW-0472">Membrane</keyword>
<dbReference type="SUPFAM" id="SSF56935">
    <property type="entry name" value="Porins"/>
    <property type="match status" value="1"/>
</dbReference>
<dbReference type="InterPro" id="IPR023997">
    <property type="entry name" value="TonB-dep_OMP_SusC/RagA_CS"/>
</dbReference>
<evidence type="ECO:0000256" key="2">
    <source>
        <dbReference type="ARBA" id="ARBA00023136"/>
    </source>
</evidence>
<protein>
    <submittedName>
        <fullName evidence="6">SusC/RagA family TonB-linked outer membrane protein</fullName>
    </submittedName>
</protein>
<dbReference type="InterPro" id="IPR037066">
    <property type="entry name" value="Plug_dom_sf"/>
</dbReference>
<reference evidence="6" key="1">
    <citation type="submission" date="2022-10" db="EMBL/GenBank/DDBJ databases">
        <title>Chitinophaga sp. nov., isolated from soil.</title>
        <authorList>
            <person name="Jeon C.O."/>
        </authorList>
    </citation>
    <scope>NUCLEOTIDE SEQUENCE</scope>
    <source>
        <strain evidence="6">R8</strain>
    </source>
</reference>
<dbReference type="EMBL" id="CP107006">
    <property type="protein sequence ID" value="UYQ94501.1"/>
    <property type="molecule type" value="Genomic_DNA"/>
</dbReference>
<dbReference type="InterPro" id="IPR008969">
    <property type="entry name" value="CarboxyPept-like_regulatory"/>
</dbReference>
<dbReference type="NCBIfam" id="TIGR04056">
    <property type="entry name" value="OMP_RagA_SusC"/>
    <property type="match status" value="1"/>
</dbReference>
<evidence type="ECO:0000313" key="6">
    <source>
        <dbReference type="EMBL" id="UYQ94501.1"/>
    </source>
</evidence>
<evidence type="ECO:0000256" key="1">
    <source>
        <dbReference type="ARBA" id="ARBA00004442"/>
    </source>
</evidence>
<accession>A0ABY6J572</accession>
<dbReference type="SUPFAM" id="SSF49464">
    <property type="entry name" value="Carboxypeptidase regulatory domain-like"/>
    <property type="match status" value="1"/>
</dbReference>
<name>A0ABY6J572_9BACT</name>
<organism evidence="6 7">
    <name type="scientific">Chitinophaga horti</name>
    <dbReference type="NCBI Taxonomy" id="2920382"/>
    <lineage>
        <taxon>Bacteria</taxon>
        <taxon>Pseudomonadati</taxon>
        <taxon>Bacteroidota</taxon>
        <taxon>Chitinophagia</taxon>
        <taxon>Chitinophagales</taxon>
        <taxon>Chitinophagaceae</taxon>
        <taxon>Chitinophaga</taxon>
    </lineage>
</organism>
<evidence type="ECO:0000313" key="7">
    <source>
        <dbReference type="Proteomes" id="UP001162741"/>
    </source>
</evidence>
<comment type="subcellular location">
    <subcellularLocation>
        <location evidence="1">Cell outer membrane</location>
    </subcellularLocation>
</comment>
<evidence type="ECO:0000259" key="5">
    <source>
        <dbReference type="Pfam" id="PF07715"/>
    </source>
</evidence>
<evidence type="ECO:0000256" key="4">
    <source>
        <dbReference type="SAM" id="SignalP"/>
    </source>
</evidence>
<dbReference type="Pfam" id="PF07715">
    <property type="entry name" value="Plug"/>
    <property type="match status" value="1"/>
</dbReference>
<feature type="chain" id="PRO_5046292407" evidence="4">
    <location>
        <begin position="18"/>
        <end position="1110"/>
    </location>
</feature>
<evidence type="ECO:0000256" key="3">
    <source>
        <dbReference type="ARBA" id="ARBA00023237"/>
    </source>
</evidence>
<dbReference type="InterPro" id="IPR012910">
    <property type="entry name" value="Plug_dom"/>
</dbReference>
<keyword evidence="4" id="KW-0732">Signal</keyword>
<dbReference type="InterPro" id="IPR023996">
    <property type="entry name" value="TonB-dep_OMP_SusC/RagA"/>
</dbReference>
<dbReference type="Pfam" id="PF13620">
    <property type="entry name" value="CarboxypepD_reg"/>
    <property type="match status" value="1"/>
</dbReference>
<dbReference type="RefSeq" id="WP_264282382.1">
    <property type="nucleotide sequence ID" value="NZ_CP107006.1"/>
</dbReference>
<dbReference type="Gene3D" id="2.170.130.10">
    <property type="entry name" value="TonB-dependent receptor, plug domain"/>
    <property type="match status" value="1"/>
</dbReference>
<dbReference type="InterPro" id="IPR036942">
    <property type="entry name" value="Beta-barrel_TonB_sf"/>
</dbReference>
<feature type="domain" description="TonB-dependent receptor plug" evidence="5">
    <location>
        <begin position="206"/>
        <end position="327"/>
    </location>
</feature>
<feature type="signal peptide" evidence="4">
    <location>
        <begin position="1"/>
        <end position="17"/>
    </location>
</feature>
<keyword evidence="3" id="KW-0998">Cell outer membrane</keyword>
<keyword evidence="7" id="KW-1185">Reference proteome</keyword>
<gene>
    <name evidence="6" type="ORF">MKQ68_05280</name>
</gene>
<sequence>MKITALLLLAACLHVTASSFGQKVTLSVKRAPLQKVLIEISRQTGISIICNETISQSVGPVSLDVRNMPLGDVISLCLNGKAVGVVTPDNSIRIKPSSDLHAHEQVVADTSLLLKGRVVMQDGTGMPNATVMPVRTGGQGTQTDASGYFSLRVPNAQTSVAVSFVGFTTEVMAAWPPAVTKVITLKAAVRTMQDVEIRTGMFTRSKQTFTGAVASFSGQELKAIGNNNIIQSLRTLDPSFIIAVDNLQGSNPNQLPKIEMRGKTSLTTTEVRDQFSSDPNQPLFILNGMETSLRQIMDLDMNRVKSITLLKDASSTALYGSRAANGVLVVETTPPQPGRMSVSYTADLRWEIPDLHDYNMMNAAENLEFQQLAGMYLDGTHLNSIYLARQYNERLAAVKSGVNSYWLNVPVRNAFSNGHSLRVSGGSQEFQYGVAGSYRKQDGVMKGSGRDTWSGTVDLSYRHKKINVTNQTYINGYNADESPYGSFSTFVRVNPYYRKTRPDGSLNTDKYLEVYQAARGSADFRLDTVRVANPLYNATLNAKNNSQSFNVQNNLNLLYDISPELRLSGGLQLTKGITTNIVFTPSANTMYDQVDVFEKGYYRNARNDQGGYQGNVMLTYRKVLAKVHSITGNIRSEIQEQKNTVESFAATGFPVGVEPNPAFAYGFITGTKPTYTEVIVRRVNALASVNYAYDNRYYADINYRLDGSTSFGAENKYSPFWSLGLGWTINRERFLDKVRWIDLLRLRGNIGTSGNQALGSFASSSIFKYENHLSIFGQGLYLDQLGNPDLEWQNTRSTSVGIDAALFGNRLMLTLNAYEKLSSPLITSASVPASTGTSVMPFNVGKMRTKGAEAILRFSPVYRPQQNMVWTIGYTGGMYTSKYDGVSNALKTLNETAQASASLLRYTDGYSPDELWAVTSLGIDPATGKEVFEKKNGERTFIYDPQDIVPQGNGRPEIEGVLSSNLNMKGFLLGINLRYSIGNYIFNRALYNKVENISRGALQYNQDKRALELRWKQPGDEAQFRSISITDVTPLSSRFVQRENYLSGESINAGYEFLPKYHPWLRKSGLQGLRINAYMNDIFRLSNIRAERGIDYPFSNALACSVNLYF</sequence>
<dbReference type="NCBIfam" id="TIGR04057">
    <property type="entry name" value="SusC_RagA_signa"/>
    <property type="match status" value="1"/>
</dbReference>
<dbReference type="Proteomes" id="UP001162741">
    <property type="component" value="Chromosome"/>
</dbReference>